<dbReference type="CDD" id="cd10517">
    <property type="entry name" value="SET_SETDB1"/>
    <property type="match status" value="1"/>
</dbReference>
<evidence type="ECO:0000259" key="21">
    <source>
        <dbReference type="PROSITE" id="PS50982"/>
    </source>
</evidence>
<dbReference type="Gene3D" id="3.30.890.10">
    <property type="entry name" value="Methyl-cpg-binding Protein 2, Chain A"/>
    <property type="match status" value="1"/>
</dbReference>
<accession>A0A9R0E4D1</accession>
<dbReference type="PANTHER" id="PTHR46024">
    <property type="entry name" value="HISTONE-LYSINE N-METHYLTRANSFERASE EGGLESS"/>
    <property type="match status" value="1"/>
</dbReference>
<keyword evidence="12" id="KW-0805">Transcription regulation</keyword>
<dbReference type="InterPro" id="IPR007728">
    <property type="entry name" value="Pre-SET_dom"/>
</dbReference>
<dbReference type="InterPro" id="IPR001739">
    <property type="entry name" value="Methyl_CpG_DNA-bd"/>
</dbReference>
<dbReference type="Gene3D" id="2.30.30.140">
    <property type="match status" value="2"/>
</dbReference>
<feature type="compositionally biased region" description="Polar residues" evidence="17">
    <location>
        <begin position="1039"/>
        <end position="1048"/>
    </location>
</feature>
<dbReference type="InterPro" id="IPR001214">
    <property type="entry name" value="SET_dom"/>
</dbReference>
<organism evidence="22 23">
    <name type="scientific">Spodoptera frugiperda</name>
    <name type="common">Fall armyworm</name>
    <dbReference type="NCBI Taxonomy" id="7108"/>
    <lineage>
        <taxon>Eukaryota</taxon>
        <taxon>Metazoa</taxon>
        <taxon>Ecdysozoa</taxon>
        <taxon>Arthropoda</taxon>
        <taxon>Hexapoda</taxon>
        <taxon>Insecta</taxon>
        <taxon>Pterygota</taxon>
        <taxon>Neoptera</taxon>
        <taxon>Endopterygota</taxon>
        <taxon>Lepidoptera</taxon>
        <taxon>Glossata</taxon>
        <taxon>Ditrysia</taxon>
        <taxon>Noctuoidea</taxon>
        <taxon>Noctuidae</taxon>
        <taxon>Amphipyrinae</taxon>
        <taxon>Spodoptera</taxon>
    </lineage>
</organism>
<feature type="region of interest" description="Disordered" evidence="17">
    <location>
        <begin position="1712"/>
        <end position="1788"/>
    </location>
</feature>
<dbReference type="GO" id="GO:0003677">
    <property type="term" value="F:DNA binding"/>
    <property type="evidence" value="ECO:0007669"/>
    <property type="project" value="InterPro"/>
</dbReference>
<feature type="compositionally biased region" description="Polar residues" evidence="17">
    <location>
        <begin position="856"/>
        <end position="871"/>
    </location>
</feature>
<feature type="domain" description="Post-SET" evidence="20">
    <location>
        <begin position="2297"/>
        <end position="2313"/>
    </location>
</feature>
<feature type="compositionally biased region" description="Polar residues" evidence="17">
    <location>
        <begin position="952"/>
        <end position="964"/>
    </location>
</feature>
<feature type="compositionally biased region" description="Basic and acidic residues" evidence="17">
    <location>
        <begin position="123"/>
        <end position="135"/>
    </location>
</feature>
<feature type="compositionally biased region" description="Acidic residues" evidence="17">
    <location>
        <begin position="834"/>
        <end position="855"/>
    </location>
</feature>
<feature type="region of interest" description="Disordered" evidence="17">
    <location>
        <begin position="1179"/>
        <end position="1219"/>
    </location>
</feature>
<evidence type="ECO:0000259" key="18">
    <source>
        <dbReference type="PROSITE" id="PS50280"/>
    </source>
</evidence>
<feature type="domain" description="MBD" evidence="21">
    <location>
        <begin position="1826"/>
        <end position="1892"/>
    </location>
</feature>
<feature type="domain" description="Pre-SET" evidence="19">
    <location>
        <begin position="1939"/>
        <end position="2009"/>
    </location>
</feature>
<feature type="region of interest" description="Disordered" evidence="17">
    <location>
        <begin position="1400"/>
        <end position="1423"/>
    </location>
</feature>
<dbReference type="InterPro" id="IPR003616">
    <property type="entry name" value="Post-SET_dom"/>
</dbReference>
<dbReference type="InterPro" id="IPR041291">
    <property type="entry name" value="TUDOR_5"/>
</dbReference>
<feature type="compositionally biased region" description="Basic and acidic residues" evidence="17">
    <location>
        <begin position="188"/>
        <end position="221"/>
    </location>
</feature>
<dbReference type="Pfam" id="PF01429">
    <property type="entry name" value="MBD"/>
    <property type="match status" value="1"/>
</dbReference>
<dbReference type="GO" id="GO:0005634">
    <property type="term" value="C:nucleus"/>
    <property type="evidence" value="ECO:0007669"/>
    <property type="project" value="UniProtKB-SubCell"/>
</dbReference>
<dbReference type="Pfam" id="PF00856">
    <property type="entry name" value="SET"/>
    <property type="match status" value="1"/>
</dbReference>
<feature type="region of interest" description="Disordered" evidence="17">
    <location>
        <begin position="305"/>
        <end position="334"/>
    </location>
</feature>
<evidence type="ECO:0000256" key="6">
    <source>
        <dbReference type="ARBA" id="ARBA00022679"/>
    </source>
</evidence>
<dbReference type="Pfam" id="PF05033">
    <property type="entry name" value="Pre-SET"/>
    <property type="match status" value="1"/>
</dbReference>
<evidence type="ECO:0000256" key="11">
    <source>
        <dbReference type="ARBA" id="ARBA00022853"/>
    </source>
</evidence>
<evidence type="ECO:0000256" key="15">
    <source>
        <dbReference type="ARBA" id="ARBA00023242"/>
    </source>
</evidence>
<dbReference type="GO" id="GO:0008270">
    <property type="term" value="F:zinc ion binding"/>
    <property type="evidence" value="ECO:0007669"/>
    <property type="project" value="InterPro"/>
</dbReference>
<keyword evidence="7" id="KW-0949">S-adenosyl-L-methionine</keyword>
<feature type="region of interest" description="Disordered" evidence="17">
    <location>
        <begin position="738"/>
        <end position="769"/>
    </location>
</feature>
<feature type="compositionally biased region" description="Basic and acidic residues" evidence="17">
    <location>
        <begin position="380"/>
        <end position="392"/>
    </location>
</feature>
<feature type="compositionally biased region" description="Basic and acidic residues" evidence="17">
    <location>
        <begin position="561"/>
        <end position="581"/>
    </location>
</feature>
<dbReference type="InterPro" id="IPR041292">
    <property type="entry name" value="Tudor_4"/>
</dbReference>
<dbReference type="InterPro" id="IPR047232">
    <property type="entry name" value="SETDB1/2-like_MBD"/>
</dbReference>
<dbReference type="Pfam" id="PF18359">
    <property type="entry name" value="Tudor_5"/>
    <property type="match status" value="1"/>
</dbReference>
<evidence type="ECO:0000256" key="2">
    <source>
        <dbReference type="ARBA" id="ARBA00004286"/>
    </source>
</evidence>
<dbReference type="CDD" id="cd01395">
    <property type="entry name" value="HMT_MBD"/>
    <property type="match status" value="1"/>
</dbReference>
<dbReference type="GO" id="GO:0005694">
    <property type="term" value="C:chromosome"/>
    <property type="evidence" value="ECO:0007669"/>
    <property type="project" value="UniProtKB-SubCell"/>
</dbReference>
<feature type="compositionally biased region" description="Polar residues" evidence="17">
    <location>
        <begin position="1009"/>
        <end position="1032"/>
    </location>
</feature>
<keyword evidence="13 16" id="KW-0175">Coiled coil</keyword>
<feature type="region of interest" description="Disordered" evidence="17">
    <location>
        <begin position="2147"/>
        <end position="2181"/>
    </location>
</feature>
<feature type="compositionally biased region" description="Basic and acidic residues" evidence="17">
    <location>
        <begin position="1734"/>
        <end position="1745"/>
    </location>
</feature>
<evidence type="ECO:0000313" key="23">
    <source>
        <dbReference type="RefSeq" id="XP_050558186.1"/>
    </source>
</evidence>
<dbReference type="PROSITE" id="PS50867">
    <property type="entry name" value="PRE_SET"/>
    <property type="match status" value="1"/>
</dbReference>
<feature type="region of interest" description="Disordered" evidence="17">
    <location>
        <begin position="445"/>
        <end position="604"/>
    </location>
</feature>
<dbReference type="GO" id="GO:0032259">
    <property type="term" value="P:methylation"/>
    <property type="evidence" value="ECO:0007669"/>
    <property type="project" value="UniProtKB-KW"/>
</dbReference>
<feature type="compositionally biased region" description="Basic and acidic residues" evidence="17">
    <location>
        <begin position="993"/>
        <end position="1008"/>
    </location>
</feature>
<keyword evidence="11" id="KW-0156">Chromatin regulator</keyword>
<keyword evidence="10" id="KW-0862">Zinc</keyword>
<dbReference type="SMART" id="SM00391">
    <property type="entry name" value="MBD"/>
    <property type="match status" value="1"/>
</dbReference>
<dbReference type="GeneID" id="118280206"/>
<evidence type="ECO:0000256" key="1">
    <source>
        <dbReference type="ARBA" id="ARBA00004123"/>
    </source>
</evidence>
<feature type="compositionally biased region" description="Basic and acidic residues" evidence="17">
    <location>
        <begin position="59"/>
        <end position="107"/>
    </location>
</feature>
<evidence type="ECO:0000256" key="7">
    <source>
        <dbReference type="ARBA" id="ARBA00022691"/>
    </source>
</evidence>
<dbReference type="InterPro" id="IPR046341">
    <property type="entry name" value="SET_dom_sf"/>
</dbReference>
<feature type="compositionally biased region" description="Basic and acidic residues" evidence="17">
    <location>
        <begin position="1065"/>
        <end position="1083"/>
    </location>
</feature>
<dbReference type="SMART" id="SM00333">
    <property type="entry name" value="TUDOR"/>
    <property type="match status" value="2"/>
</dbReference>
<evidence type="ECO:0000256" key="4">
    <source>
        <dbReference type="ARBA" id="ARBA00022491"/>
    </source>
</evidence>
<evidence type="ECO:0000256" key="5">
    <source>
        <dbReference type="ARBA" id="ARBA00022603"/>
    </source>
</evidence>
<feature type="region of interest" description="Disordered" evidence="17">
    <location>
        <begin position="1441"/>
        <end position="1462"/>
    </location>
</feature>
<dbReference type="InterPro" id="IPR002999">
    <property type="entry name" value="Tudor"/>
</dbReference>
<keyword evidence="3" id="KW-0158">Chromosome</keyword>
<evidence type="ECO:0000256" key="8">
    <source>
        <dbReference type="ARBA" id="ARBA00022723"/>
    </source>
</evidence>
<feature type="coiled-coil region" evidence="16">
    <location>
        <begin position="1329"/>
        <end position="1356"/>
    </location>
</feature>
<feature type="region of interest" description="Disordered" evidence="17">
    <location>
        <begin position="1280"/>
        <end position="1299"/>
    </location>
</feature>
<evidence type="ECO:0000259" key="20">
    <source>
        <dbReference type="PROSITE" id="PS50868"/>
    </source>
</evidence>
<feature type="compositionally biased region" description="Basic and acidic residues" evidence="17">
    <location>
        <begin position="240"/>
        <end position="274"/>
    </location>
</feature>
<evidence type="ECO:0000313" key="22">
    <source>
        <dbReference type="Proteomes" id="UP000829999"/>
    </source>
</evidence>
<evidence type="ECO:0000256" key="12">
    <source>
        <dbReference type="ARBA" id="ARBA00023015"/>
    </source>
</evidence>
<feature type="compositionally biased region" description="Basic and acidic residues" evidence="17">
    <location>
        <begin position="539"/>
        <end position="553"/>
    </location>
</feature>
<gene>
    <name evidence="23" type="primary">LOC118280206</name>
</gene>
<feature type="compositionally biased region" description="Basic and acidic residues" evidence="17">
    <location>
        <begin position="2148"/>
        <end position="2180"/>
    </location>
</feature>
<dbReference type="GO" id="GO:0070828">
    <property type="term" value="P:heterochromatin organization"/>
    <property type="evidence" value="ECO:0007669"/>
    <property type="project" value="TreeGrafter"/>
</dbReference>
<dbReference type="SUPFAM" id="SSF54171">
    <property type="entry name" value="DNA-binding domain"/>
    <property type="match status" value="1"/>
</dbReference>
<keyword evidence="14" id="KW-0804">Transcription</keyword>
<evidence type="ECO:0000256" key="3">
    <source>
        <dbReference type="ARBA" id="ARBA00022454"/>
    </source>
</evidence>
<evidence type="ECO:0000256" key="16">
    <source>
        <dbReference type="SAM" id="Coils"/>
    </source>
</evidence>
<evidence type="ECO:0000256" key="14">
    <source>
        <dbReference type="ARBA" id="ARBA00023163"/>
    </source>
</evidence>
<feature type="region of interest" description="Disordered" evidence="17">
    <location>
        <begin position="1"/>
        <end position="274"/>
    </location>
</feature>
<dbReference type="PROSITE" id="PS50280">
    <property type="entry name" value="SET"/>
    <property type="match status" value="1"/>
</dbReference>
<dbReference type="Pfam" id="PF18358">
    <property type="entry name" value="Tudor_4"/>
    <property type="match status" value="1"/>
</dbReference>
<dbReference type="CDD" id="cd20382">
    <property type="entry name" value="Tudor_SETDB1_rpt1"/>
    <property type="match status" value="1"/>
</dbReference>
<reference evidence="23" key="1">
    <citation type="submission" date="2025-08" db="UniProtKB">
        <authorList>
            <consortium name="RefSeq"/>
        </authorList>
    </citation>
    <scope>IDENTIFICATION</scope>
    <source>
        <tissue evidence="23">Whole larval tissue</tissue>
    </source>
</reference>
<keyword evidence="8" id="KW-0479">Metal-binding</keyword>
<comment type="subcellular location">
    <subcellularLocation>
        <location evidence="2">Chromosome</location>
    </subcellularLocation>
    <subcellularLocation>
        <location evidence="1">Nucleus</location>
    </subcellularLocation>
</comment>
<dbReference type="CTD" id="37962"/>
<dbReference type="InterPro" id="IPR016177">
    <property type="entry name" value="DNA-bd_dom_sf"/>
</dbReference>
<feature type="compositionally biased region" description="Acidic residues" evidence="17">
    <location>
        <begin position="1052"/>
        <end position="1064"/>
    </location>
</feature>
<feature type="region of interest" description="Disordered" evidence="17">
    <location>
        <begin position="363"/>
        <end position="418"/>
    </location>
</feature>
<dbReference type="InterPro" id="IPR051516">
    <property type="entry name" value="SETDB_methyltransferase"/>
</dbReference>
<dbReference type="Proteomes" id="UP000829999">
    <property type="component" value="Chromosome 21"/>
</dbReference>
<protein>
    <submittedName>
        <fullName evidence="23">Uncharacterized protein LOC118280206</fullName>
    </submittedName>
</protein>
<dbReference type="SMART" id="SM00468">
    <property type="entry name" value="PreSET"/>
    <property type="match status" value="1"/>
</dbReference>
<feature type="compositionally biased region" description="Acidic residues" evidence="17">
    <location>
        <begin position="1284"/>
        <end position="1293"/>
    </location>
</feature>
<keyword evidence="4" id="KW-0678">Repressor</keyword>
<evidence type="ECO:0000259" key="19">
    <source>
        <dbReference type="PROSITE" id="PS50867"/>
    </source>
</evidence>
<feature type="compositionally biased region" description="Polar residues" evidence="17">
    <location>
        <begin position="525"/>
        <end position="534"/>
    </location>
</feature>
<keyword evidence="5" id="KW-0489">Methyltransferase</keyword>
<keyword evidence="6" id="KW-0808">Transferase</keyword>
<feature type="region of interest" description="Disordered" evidence="17">
    <location>
        <begin position="793"/>
        <end position="1094"/>
    </location>
</feature>
<dbReference type="CDD" id="cd21181">
    <property type="entry name" value="Tudor_SETDB1_rpt2"/>
    <property type="match status" value="1"/>
</dbReference>
<dbReference type="GO" id="GO:0010629">
    <property type="term" value="P:negative regulation of gene expression"/>
    <property type="evidence" value="ECO:0007669"/>
    <property type="project" value="TreeGrafter"/>
</dbReference>
<feature type="compositionally biased region" description="Basic and acidic residues" evidence="17">
    <location>
        <begin position="876"/>
        <end position="895"/>
    </location>
</feature>
<feature type="compositionally biased region" description="Low complexity" evidence="17">
    <location>
        <begin position="793"/>
        <end position="804"/>
    </location>
</feature>
<feature type="compositionally biased region" description="Acidic residues" evidence="17">
    <location>
        <begin position="143"/>
        <end position="159"/>
    </location>
</feature>
<feature type="compositionally biased region" description="Basic and acidic residues" evidence="17">
    <location>
        <begin position="495"/>
        <end position="508"/>
    </location>
</feature>
<dbReference type="GO" id="GO:0046974">
    <property type="term" value="F:histone H3K9 methyltransferase activity"/>
    <property type="evidence" value="ECO:0007669"/>
    <property type="project" value="TreeGrafter"/>
</dbReference>
<sequence length="2313" mass="256922">MSANGDKNSADVENKTLTTEENSEKSETSPEGIASAKKSVGDTQIDSCIAETQYVSKELTNKDSGDAGEEISNKTLKEIEEKDSNLTELSKDSHKTGDDKGSGDHTANENVAEVNPEKSLTPTEKKTDDGQKNLEEPPGSDSKDEDEMELKWDDDEAMEPDGGTGNDQTSPKTEEQLLADPSDTITEPLDKQTESNEKIEELSESDKNSNAKSTTETKEVENESLEDDINSETMQAEVDAVIKDILDEKDKTGEDTEMTVTDKPDEVTKNDNETLEKHTEQVIEDTSVEFESNKQTENTAFEITSFTDIAMDTEDDKKKENLPQDKKDGDLPKQIEIKEEIIDKETSESKEIDALLEDQLLAETDVAELPPDADSMDAVDADKERELLKEDGESQNGMNDKNKNGNTDQVDVKIERSEDIVPDEGKEIRIDLELLKQEIKEIKKEVKQEESDNNSQDAIDGNTNDDLVENTENTDQSTVQVQLEPDITIPSQTERTSHNKEPAEKVDETENLVTNVVKEEISETVPENTENNDNVAIESEDKSEKLAENENLDKTSNTESKSSEKKVKTIKQEPEEDKTPTADDISLCEAASSPAPIKTNHRLNRPDAMLEIPTQELLDIDDLSFGLDRLDSTDSDDEEDTSDKAPVVAPAPVREESQVTESVNRRNMVPSESIEDSLEKMFADHAPIVMPVEETIYVSDTSCQTDIEPLPSFLFPPFPGDGASTSAAAIASIANDATTSNDATATSSKDATTSNDATATSSNDATDTNVATTTTASDATVATTATDAADTATASAAPSSATAANEMTPDTSIGVPEVSDSLGLLAESSGRVMEDDEEPEDDDDGDDDEDFDQDESSNQVSAEQSEDSNPPASEPEPAKDQDGKDLDTPEPKDDQFTFTATEPQNSGEKMDVDNESCGFGTMELHAETIQEDDSNSGAHAVPTMEDGPGTPAVQTEQQRVTSDQTDIDTVKLSDTSDNEAEETTTDVRSQTTEQKETEDQQNKNEKSPSKSPTTKNVTPERSPTKSFTQSPAQLKKLAITTQQESSVVNIVDLEESSSSEDEIREIDRQLEPKPKRLKQEDAHQTSTSTSADVTDVNIPTDIEIMANAAGNTSAIVTKEGEVVVSGVPKPPPLKLARLNTSEVSIKTASATEPMVIPVTQVIEQQAKPKIGLEVFSLDSDEDESCPKEQTVQPASDPPADPDKPRQCVNDRCPSGPEVGFQPAGPAVAAYYDAPRNKRHLVCQPCADVVLAMETKLVEGIKNFTPLLDLDMSKNSQDLVKISDSESEDEDQGPEEERERIGEKGAKFLEENLAHYFNNTWKKYNMDARLKETQTMLDNEIDKLEKDSKEIDAMLNECQVATDKLRNELYATFECRRKELTPLVLFDMPDLKFVALEAEEPSLTPKEQAEQAETQTRLAKRRNSLSNELPAKKMAIALGYTPLEQEQPKEPTPTTSITVPDNKIDDDKDVSVVKLSAESAPADLPPPGEISRPPLRVSMAVYAMKNAFGPWLRGRILEILPKNSAGGNMFSLCRVKFDHKAKAGGKILPARCIAYSEPADVRMTIGTRLIALFKDSNKRESYYSGVVAEIPNPVNNYRYLVFFDDGYAQYVQHQHTRLVCESSPLVWEEVHPFSREFVREYLVAYPERPMVRLHEGQNLKTEWNGKWWSSRVTRVDASLAQVVFVGDGRREWIYRGSTRLAPLYLELRAAERHRPRPMPRSKAQPRSNMPYVEYTRSDEQESRNRQEAQAQQQEQHNEEMFRRQRAVAKKSTSIPAPPPPPSQPSTDAVTSRVVYYTPKNAVKPYKMVPHRCSPKCQRTDILTLRELRTYNPLAKPLLSGWERQIVRFKGHKEVMYRAPCGRRLRSMAELHRYLQDTASDLPVDLFDFQPATHCLAEFVLNKCLVGKKDIGDILPEFCSYNTERTPTAGVPLNLDPDFLCGCDCTDDCQDKTKCACWKMTLEGARTIGLDGPNVGYVYKRLPEPLPSGIYECNSRCKCKHTCLNRVAQHPLQLKLQVFKTLTRGWGIRALNDVPKGAFLCVYAGNLLTDATANLDGLNEGDEYLAELDYIEVVEQMKEGYEEDIPEIDKKLDKKELAKEEAGSEEEALSSSSEEDNASKSDKEDDDFRPGYIGLGVMEFNKRLRKRDKIKKDTDEPASEDTKDKEIKEEKDSKDNIKKETAKDDDDCITISDDEEVREPARFMAQAGMGASEFISKYKSVRTLFGKDEACYIMDAKVQGNIGRYLNHSCCPNVFVQNVFVDTHDPRFPWVAFFALSHIKAGTELTWNYNYDVGSVPGKVLYCYCGAPNCRGRLL</sequence>
<feature type="region of interest" description="Disordered" evidence="17">
    <location>
        <begin position="627"/>
        <end position="671"/>
    </location>
</feature>
<dbReference type="SMART" id="SM00317">
    <property type="entry name" value="SET"/>
    <property type="match status" value="1"/>
</dbReference>
<feature type="compositionally biased region" description="Basic and acidic residues" evidence="17">
    <location>
        <begin position="315"/>
        <end position="334"/>
    </location>
</feature>
<evidence type="ECO:0000256" key="13">
    <source>
        <dbReference type="ARBA" id="ARBA00023054"/>
    </source>
</evidence>
<feature type="domain" description="SET" evidence="18">
    <location>
        <begin position="2012"/>
        <end position="2288"/>
    </location>
</feature>
<feature type="compositionally biased region" description="Acidic residues" evidence="17">
    <location>
        <begin position="2101"/>
        <end position="2114"/>
    </location>
</feature>
<dbReference type="PANTHER" id="PTHR46024:SF1">
    <property type="entry name" value="HISTONE-LYSINE N-METHYLTRANSFERASE EGGLESS"/>
    <property type="match status" value="1"/>
</dbReference>
<feature type="compositionally biased region" description="Polar residues" evidence="17">
    <location>
        <begin position="453"/>
        <end position="481"/>
    </location>
</feature>
<keyword evidence="15" id="KW-0539">Nucleus</keyword>
<keyword evidence="9" id="KW-0677">Repeat</keyword>
<dbReference type="Gene3D" id="2.170.270.10">
    <property type="entry name" value="SET domain"/>
    <property type="match status" value="2"/>
</dbReference>
<evidence type="ECO:0000256" key="9">
    <source>
        <dbReference type="ARBA" id="ARBA00022737"/>
    </source>
</evidence>
<dbReference type="PROSITE" id="PS50868">
    <property type="entry name" value="POST_SET"/>
    <property type="match status" value="1"/>
</dbReference>
<feature type="compositionally biased region" description="Polar residues" evidence="17">
    <location>
        <begin position="896"/>
        <end position="907"/>
    </location>
</feature>
<feature type="compositionally biased region" description="Polar residues" evidence="17">
    <location>
        <begin position="394"/>
        <end position="409"/>
    </location>
</feature>
<keyword evidence="22" id="KW-1185">Reference proteome</keyword>
<feature type="region of interest" description="Disordered" evidence="17">
    <location>
        <begin position="2094"/>
        <end position="2130"/>
    </location>
</feature>
<evidence type="ECO:0000256" key="17">
    <source>
        <dbReference type="SAM" id="MobiDB-lite"/>
    </source>
</evidence>
<name>A0A9R0E4D1_SPOFR</name>
<dbReference type="RefSeq" id="XP_050558186.1">
    <property type="nucleotide sequence ID" value="XM_050702229.1"/>
</dbReference>
<dbReference type="OrthoDB" id="5792673at2759"/>
<proteinExistence type="predicted"/>
<dbReference type="SUPFAM" id="SSF82199">
    <property type="entry name" value="SET domain"/>
    <property type="match status" value="1"/>
</dbReference>
<evidence type="ECO:0000256" key="10">
    <source>
        <dbReference type="ARBA" id="ARBA00022833"/>
    </source>
</evidence>
<dbReference type="PROSITE" id="PS50982">
    <property type="entry name" value="MBD"/>
    <property type="match status" value="1"/>
</dbReference>
<feature type="compositionally biased region" description="Basic and acidic residues" evidence="17">
    <location>
        <begin position="2115"/>
        <end position="2127"/>
    </location>
</feature>